<feature type="region of interest" description="Disordered" evidence="1">
    <location>
        <begin position="340"/>
        <end position="395"/>
    </location>
</feature>
<evidence type="ECO:0000256" key="1">
    <source>
        <dbReference type="SAM" id="MobiDB-lite"/>
    </source>
</evidence>
<feature type="transmembrane region" description="Helical" evidence="2">
    <location>
        <begin position="21"/>
        <end position="44"/>
    </location>
</feature>
<dbReference type="Pfam" id="PF07486">
    <property type="entry name" value="Hydrolase_2"/>
    <property type="match status" value="1"/>
</dbReference>
<evidence type="ECO:0000313" key="4">
    <source>
        <dbReference type="EMBL" id="MFD1192378.1"/>
    </source>
</evidence>
<feature type="domain" description="Cell wall hydrolase SleB" evidence="3">
    <location>
        <begin position="171"/>
        <end position="279"/>
    </location>
</feature>
<dbReference type="EMBL" id="JBHTLQ010000054">
    <property type="protein sequence ID" value="MFD1192378.1"/>
    <property type="molecule type" value="Genomic_DNA"/>
</dbReference>
<dbReference type="RefSeq" id="WP_377354484.1">
    <property type="nucleotide sequence ID" value="NZ_JBHTLQ010000054.1"/>
</dbReference>
<dbReference type="GO" id="GO:0016787">
    <property type="term" value="F:hydrolase activity"/>
    <property type="evidence" value="ECO:0007669"/>
    <property type="project" value="UniProtKB-KW"/>
</dbReference>
<name>A0ABW3T5W3_9CAUL</name>
<evidence type="ECO:0000256" key="2">
    <source>
        <dbReference type="SAM" id="Phobius"/>
    </source>
</evidence>
<dbReference type="InterPro" id="IPR011105">
    <property type="entry name" value="Cell_wall_hydrolase_SleB"/>
</dbReference>
<keyword evidence="2" id="KW-1133">Transmembrane helix</keyword>
<evidence type="ECO:0000259" key="3">
    <source>
        <dbReference type="Pfam" id="PF07486"/>
    </source>
</evidence>
<accession>A0ABW3T5W3</accession>
<keyword evidence="2" id="KW-0472">Membrane</keyword>
<proteinExistence type="predicted"/>
<protein>
    <submittedName>
        <fullName evidence="4">Cell wall hydrolase</fullName>
    </submittedName>
</protein>
<keyword evidence="4" id="KW-0378">Hydrolase</keyword>
<evidence type="ECO:0000313" key="5">
    <source>
        <dbReference type="Proteomes" id="UP001597216"/>
    </source>
</evidence>
<comment type="caution">
    <text evidence="4">The sequence shown here is derived from an EMBL/GenBank/DDBJ whole genome shotgun (WGS) entry which is preliminary data.</text>
</comment>
<organism evidence="4 5">
    <name type="scientific">Phenylobacterium conjunctum</name>
    <dbReference type="NCBI Taxonomy" id="1298959"/>
    <lineage>
        <taxon>Bacteria</taxon>
        <taxon>Pseudomonadati</taxon>
        <taxon>Pseudomonadota</taxon>
        <taxon>Alphaproteobacteria</taxon>
        <taxon>Caulobacterales</taxon>
        <taxon>Caulobacteraceae</taxon>
        <taxon>Phenylobacterium</taxon>
    </lineage>
</organism>
<gene>
    <name evidence="4" type="ORF">ACFQ27_17450</name>
</gene>
<keyword evidence="5" id="KW-1185">Reference proteome</keyword>
<sequence>MLNLVRSVLNHLRDAAWRRDAVHLVGVELGVLAALTASLAFAGAPGPKDAAIAKVTRGEMSAEAFARLTAGMDPAMLALAGRFDSRTAAFAAQGAQLTEAADAGAPPEETGILRLQDMTPDEARIWNANNPTSTLPNPPAKPFHLKTSGMLDEARALDCMTAALYYEARWESVDGQRAVAQVVLNRLRHPAYPKTVCGVVFEGSNLKTGCQFSFTCDGSMRGQPIPAVWARARTLAEAALNGYVMRKVGTATHYHAVYVAPYWSPNLVKVSTIGAHIFYRWTGSWGRPPAFSGRYEGGEVAGMQIAALDKVAGQARLDAAPVAEVGSEAPAMVLAAADHAGKPADAHASDAPAPEPLKTVNDVAPKAEVVPAEELDWAGRPKRATPRLAMPSQPF</sequence>
<reference evidence="5" key="1">
    <citation type="journal article" date="2019" name="Int. J. Syst. Evol. Microbiol.">
        <title>The Global Catalogue of Microorganisms (GCM) 10K type strain sequencing project: providing services to taxonomists for standard genome sequencing and annotation.</title>
        <authorList>
            <consortium name="The Broad Institute Genomics Platform"/>
            <consortium name="The Broad Institute Genome Sequencing Center for Infectious Disease"/>
            <person name="Wu L."/>
            <person name="Ma J."/>
        </authorList>
    </citation>
    <scope>NUCLEOTIDE SEQUENCE [LARGE SCALE GENOMIC DNA]</scope>
    <source>
        <strain evidence="5">CCUG 55074</strain>
    </source>
</reference>
<dbReference type="Gene3D" id="1.10.10.2520">
    <property type="entry name" value="Cell wall hydrolase SleB, domain 1"/>
    <property type="match status" value="1"/>
</dbReference>
<dbReference type="InterPro" id="IPR042047">
    <property type="entry name" value="SleB_dom1"/>
</dbReference>
<keyword evidence="2" id="KW-0812">Transmembrane</keyword>
<dbReference type="Proteomes" id="UP001597216">
    <property type="component" value="Unassembled WGS sequence"/>
</dbReference>